<gene>
    <name evidence="1" type="ORF">HJC23_011858</name>
</gene>
<evidence type="ECO:0000313" key="2">
    <source>
        <dbReference type="Proteomes" id="UP001516023"/>
    </source>
</evidence>
<dbReference type="AlphaFoldDB" id="A0ABD3QF51"/>
<protein>
    <submittedName>
        <fullName evidence="1">Uncharacterized protein</fullName>
    </submittedName>
</protein>
<comment type="caution">
    <text evidence="1">The sequence shown here is derived from an EMBL/GenBank/DDBJ whole genome shotgun (WGS) entry which is preliminary data.</text>
</comment>
<dbReference type="Proteomes" id="UP001516023">
    <property type="component" value="Unassembled WGS sequence"/>
</dbReference>
<keyword evidence="2" id="KW-1185">Reference proteome</keyword>
<name>A0ABD3QF51_9STRA</name>
<evidence type="ECO:0000313" key="1">
    <source>
        <dbReference type="EMBL" id="KAL3798554.1"/>
    </source>
</evidence>
<dbReference type="EMBL" id="JABMIG020000045">
    <property type="protein sequence ID" value="KAL3798554.1"/>
    <property type="molecule type" value="Genomic_DNA"/>
</dbReference>
<organism evidence="1 2">
    <name type="scientific">Cyclotella cryptica</name>
    <dbReference type="NCBI Taxonomy" id="29204"/>
    <lineage>
        <taxon>Eukaryota</taxon>
        <taxon>Sar</taxon>
        <taxon>Stramenopiles</taxon>
        <taxon>Ochrophyta</taxon>
        <taxon>Bacillariophyta</taxon>
        <taxon>Coscinodiscophyceae</taxon>
        <taxon>Thalassiosirophycidae</taxon>
        <taxon>Stephanodiscales</taxon>
        <taxon>Stephanodiscaceae</taxon>
        <taxon>Cyclotella</taxon>
    </lineage>
</organism>
<reference evidence="1 2" key="1">
    <citation type="journal article" date="2020" name="G3 (Bethesda)">
        <title>Improved Reference Genome for Cyclotella cryptica CCMP332, a Model for Cell Wall Morphogenesis, Salinity Adaptation, and Lipid Production in Diatoms (Bacillariophyta).</title>
        <authorList>
            <person name="Roberts W.R."/>
            <person name="Downey K.M."/>
            <person name="Ruck E.C."/>
            <person name="Traller J.C."/>
            <person name="Alverson A.J."/>
        </authorList>
    </citation>
    <scope>NUCLEOTIDE SEQUENCE [LARGE SCALE GENOMIC DNA]</scope>
    <source>
        <strain evidence="1 2">CCMP332</strain>
    </source>
</reference>
<accession>A0ABD3QF51</accession>
<sequence>MPSELFGISPNAERRDDEFGTLRKLEHGLRHLEADSATIIKLKFASHPVIATNRERIHPNVRVAISIPPFRKSRLKFQVATNEKRNDTLSSAKPPASWATAPTLPSLSNISTTIVSPSLLRGILSSVF</sequence>
<proteinExistence type="predicted"/>